<dbReference type="EMBL" id="DF237771">
    <property type="protein sequence ID" value="GAQ91630.1"/>
    <property type="molecule type" value="Genomic_DNA"/>
</dbReference>
<dbReference type="CDD" id="cd21608">
    <property type="entry name" value="RRM2_NsCP33_like"/>
    <property type="match status" value="1"/>
</dbReference>
<reference evidence="7 8" key="1">
    <citation type="journal article" date="2014" name="Nat. Commun.">
        <title>Klebsormidium flaccidum genome reveals primary factors for plant terrestrial adaptation.</title>
        <authorList>
            <person name="Hori K."/>
            <person name="Maruyama F."/>
            <person name="Fujisawa T."/>
            <person name="Togashi T."/>
            <person name="Yamamoto N."/>
            <person name="Seo M."/>
            <person name="Sato S."/>
            <person name="Yamada T."/>
            <person name="Mori H."/>
            <person name="Tajima N."/>
            <person name="Moriyama T."/>
            <person name="Ikeuchi M."/>
            <person name="Watanabe M."/>
            <person name="Wada H."/>
            <person name="Kobayashi K."/>
            <person name="Saito M."/>
            <person name="Masuda T."/>
            <person name="Sasaki-Sekimoto Y."/>
            <person name="Mashiguchi K."/>
            <person name="Awai K."/>
            <person name="Shimojima M."/>
            <person name="Masuda S."/>
            <person name="Iwai M."/>
            <person name="Nobusawa T."/>
            <person name="Narise T."/>
            <person name="Kondo S."/>
            <person name="Saito H."/>
            <person name="Sato R."/>
            <person name="Murakawa M."/>
            <person name="Ihara Y."/>
            <person name="Oshima-Yamada Y."/>
            <person name="Ohtaka K."/>
            <person name="Satoh M."/>
            <person name="Sonobe K."/>
            <person name="Ishii M."/>
            <person name="Ohtani R."/>
            <person name="Kanamori-Sato M."/>
            <person name="Honoki R."/>
            <person name="Miyazaki D."/>
            <person name="Mochizuki H."/>
            <person name="Umetsu J."/>
            <person name="Higashi K."/>
            <person name="Shibata D."/>
            <person name="Kamiya Y."/>
            <person name="Sato N."/>
            <person name="Nakamura Y."/>
            <person name="Tabata S."/>
            <person name="Ida S."/>
            <person name="Kurokawa K."/>
            <person name="Ohta H."/>
        </authorList>
    </citation>
    <scope>NUCLEOTIDE SEQUENCE [LARGE SCALE GENOMIC DNA]</scope>
    <source>
        <strain evidence="7 8">NIES-2285</strain>
    </source>
</reference>
<feature type="domain" description="CCHC-type" evidence="6">
    <location>
        <begin position="114"/>
        <end position="127"/>
    </location>
</feature>
<keyword evidence="2" id="KW-0862">Zinc</keyword>
<dbReference type="InterPro" id="IPR048289">
    <property type="entry name" value="RRM2_NsCP33-like"/>
</dbReference>
<evidence type="ECO:0000259" key="5">
    <source>
        <dbReference type="PROSITE" id="PS50102"/>
    </source>
</evidence>
<dbReference type="InterPro" id="IPR035979">
    <property type="entry name" value="RBD_domain_sf"/>
</dbReference>
<dbReference type="PANTHER" id="PTHR48028:SF2">
    <property type="entry name" value="GLYCINE-RICH RNA-BINDING PROTEIN RZ1A"/>
    <property type="match status" value="1"/>
</dbReference>
<dbReference type="PROSITE" id="PS50102">
    <property type="entry name" value="RRM"/>
    <property type="match status" value="1"/>
</dbReference>
<protein>
    <recommendedName>
        <fullName evidence="9">RRM domain-containing protein</fullName>
    </recommendedName>
</protein>
<dbReference type="GO" id="GO:0008270">
    <property type="term" value="F:zinc ion binding"/>
    <property type="evidence" value="ECO:0007669"/>
    <property type="project" value="UniProtKB-KW"/>
</dbReference>
<proteinExistence type="predicted"/>
<dbReference type="PROSITE" id="PS50158">
    <property type="entry name" value="ZF_CCHC"/>
    <property type="match status" value="1"/>
</dbReference>
<dbReference type="Gene3D" id="3.30.70.330">
    <property type="match status" value="1"/>
</dbReference>
<dbReference type="OrthoDB" id="439808at2759"/>
<organism evidence="7 8">
    <name type="scientific">Klebsormidium nitens</name>
    <name type="common">Green alga</name>
    <name type="synonym">Ulothrix nitens</name>
    <dbReference type="NCBI Taxonomy" id="105231"/>
    <lineage>
        <taxon>Eukaryota</taxon>
        <taxon>Viridiplantae</taxon>
        <taxon>Streptophyta</taxon>
        <taxon>Klebsormidiophyceae</taxon>
        <taxon>Klebsormidiales</taxon>
        <taxon>Klebsormidiaceae</taxon>
        <taxon>Klebsormidium</taxon>
    </lineage>
</organism>
<keyword evidence="2" id="KW-0863">Zinc-finger</keyword>
<dbReference type="InterPro" id="IPR012677">
    <property type="entry name" value="Nucleotide-bd_a/b_plait_sf"/>
</dbReference>
<keyword evidence="8" id="KW-1185">Reference proteome</keyword>
<dbReference type="GO" id="GO:0003723">
    <property type="term" value="F:RNA binding"/>
    <property type="evidence" value="ECO:0007669"/>
    <property type="project" value="UniProtKB-UniRule"/>
</dbReference>
<evidence type="ECO:0000313" key="8">
    <source>
        <dbReference type="Proteomes" id="UP000054558"/>
    </source>
</evidence>
<dbReference type="Pfam" id="PF00076">
    <property type="entry name" value="RRM_1"/>
    <property type="match status" value="1"/>
</dbReference>
<dbReference type="AlphaFoldDB" id="A0A1Y1IL87"/>
<accession>A0A1Y1IL87</accession>
<evidence type="ECO:0000256" key="2">
    <source>
        <dbReference type="PROSITE-ProRule" id="PRU00047"/>
    </source>
</evidence>
<gene>
    <name evidence="7" type="ORF">KFL_008220010</name>
</gene>
<dbReference type="SMART" id="SM00360">
    <property type="entry name" value="RRM"/>
    <property type="match status" value="1"/>
</dbReference>
<evidence type="ECO:0008006" key="9">
    <source>
        <dbReference type="Google" id="ProtNLM"/>
    </source>
</evidence>
<dbReference type="InterPro" id="IPR001878">
    <property type="entry name" value="Znf_CCHC"/>
</dbReference>
<evidence type="ECO:0000256" key="3">
    <source>
        <dbReference type="PROSITE-ProRule" id="PRU00176"/>
    </source>
</evidence>
<dbReference type="InterPro" id="IPR051106">
    <property type="entry name" value="RNA-bind/splicing_reg"/>
</dbReference>
<sequence>MGDDTDEGCRVFVGGLSWKTSSKGLQDAFATYGRVLDAKVVCDHQSGRSRGFGFVTFRDKGSVQAAIKHLDALQLDGRRVTVRRARPRGTERQENNTRLEDGGKGGRGAERGCCHKCGARGHYAHGCHSGAGGGVGGANRGGGESGGGSGYGGLRSAEQCEEYHAEQEERSRGPPSWSGKKRARGYSSEDEAGQDRTGPCRGGAKERGGVATPRNFESTRAPNPLERRHRKGLRDGCLSRGGPEARRTERGLDTREGIIEHLRIVGRKDAFLSWLAWVAKIYSNWRRRTPWVDDRDYTRLTVHLLLLGCPGSGKTTFLYHSLRWLQEWLRPDTPEAEAHRLDYLAGAIYSERATRLESGQLKLVKDLLVALHTAAGSNGVHAFGVLRVEQTSLTDTDAEKMVRIIGRHAPALRLLYSLLSPLDGPAEDEFEDEEEELFSSYSTFLGDYCGSAPDYVQECISIEAVLAFARRGLGVPQEQLLLVLLLIDEGNTASGVFPRESPSKTKKHLTWLKEFLSVIIRTNNEAKRDLIIPTTATTRRASTDLECTASGHAQAAYVPLKALSVPERKRLICDIATRVAKALKRSRVGVKDLSIALNDALDFVGGNPSLMSWLLEELGGPSWHEDLDLVVKSMDYTKLLVKLGRLKKAKRAARKRKGGAGEAPPFTGAIRRKSKTERN</sequence>
<keyword evidence="2" id="KW-0479">Metal-binding</keyword>
<feature type="compositionally biased region" description="Gly residues" evidence="4">
    <location>
        <begin position="144"/>
        <end position="153"/>
    </location>
</feature>
<dbReference type="SUPFAM" id="SSF54928">
    <property type="entry name" value="RNA-binding domain, RBD"/>
    <property type="match status" value="1"/>
</dbReference>
<evidence type="ECO:0000256" key="4">
    <source>
        <dbReference type="SAM" id="MobiDB-lite"/>
    </source>
</evidence>
<dbReference type="STRING" id="105231.A0A1Y1IL87"/>
<evidence type="ECO:0000259" key="6">
    <source>
        <dbReference type="PROSITE" id="PS50158"/>
    </source>
</evidence>
<dbReference type="Proteomes" id="UP000054558">
    <property type="component" value="Unassembled WGS sequence"/>
</dbReference>
<name>A0A1Y1IL87_KLENI</name>
<feature type="compositionally biased region" description="Basic and acidic residues" evidence="4">
    <location>
        <begin position="161"/>
        <end position="172"/>
    </location>
</feature>
<keyword evidence="1 3" id="KW-0694">RNA-binding</keyword>
<dbReference type="PANTHER" id="PTHR48028">
    <property type="entry name" value="GLYCINE-RICH RNA-BINDING PROTEIN RZ1A"/>
    <property type="match status" value="1"/>
</dbReference>
<evidence type="ECO:0000256" key="1">
    <source>
        <dbReference type="ARBA" id="ARBA00022884"/>
    </source>
</evidence>
<feature type="region of interest" description="Disordered" evidence="4">
    <location>
        <begin position="651"/>
        <end position="679"/>
    </location>
</feature>
<feature type="compositionally biased region" description="Basic and acidic residues" evidence="4">
    <location>
        <begin position="88"/>
        <end position="108"/>
    </location>
</feature>
<feature type="region of interest" description="Disordered" evidence="4">
    <location>
        <begin position="144"/>
        <end position="249"/>
    </location>
</feature>
<feature type="compositionally biased region" description="Basic residues" evidence="4">
    <location>
        <begin position="670"/>
        <end position="679"/>
    </location>
</feature>
<feature type="domain" description="RRM" evidence="5">
    <location>
        <begin position="9"/>
        <end position="87"/>
    </location>
</feature>
<feature type="region of interest" description="Disordered" evidence="4">
    <location>
        <begin position="82"/>
        <end position="108"/>
    </location>
</feature>
<evidence type="ECO:0000313" key="7">
    <source>
        <dbReference type="EMBL" id="GAQ91630.1"/>
    </source>
</evidence>
<dbReference type="InterPro" id="IPR000504">
    <property type="entry name" value="RRM_dom"/>
</dbReference>